<dbReference type="Pfam" id="PF00440">
    <property type="entry name" value="TetR_N"/>
    <property type="match status" value="1"/>
</dbReference>
<accession>A0A379YAN4</accession>
<feature type="domain" description="HTH tetR-type" evidence="3">
    <location>
        <begin position="71"/>
        <end position="129"/>
    </location>
</feature>
<reference evidence="4 5" key="1">
    <citation type="submission" date="2018-06" db="EMBL/GenBank/DDBJ databases">
        <authorList>
            <consortium name="Pathogen Informatics"/>
            <person name="Doyle S."/>
        </authorList>
    </citation>
    <scope>NUCLEOTIDE SEQUENCE [LARGE SCALE GENOMIC DNA]</scope>
    <source>
        <strain evidence="4 5">NCTC10211</strain>
    </source>
</reference>
<dbReference type="InterPro" id="IPR001647">
    <property type="entry name" value="HTH_TetR"/>
</dbReference>
<evidence type="ECO:0000313" key="4">
    <source>
        <dbReference type="EMBL" id="SUI42872.1"/>
    </source>
</evidence>
<dbReference type="InterPro" id="IPR009057">
    <property type="entry name" value="Homeodomain-like_sf"/>
</dbReference>
<dbReference type="SUPFAM" id="SSF46689">
    <property type="entry name" value="Homeodomain-like"/>
    <property type="match status" value="1"/>
</dbReference>
<dbReference type="Proteomes" id="UP000254765">
    <property type="component" value="Unassembled WGS sequence"/>
</dbReference>
<protein>
    <recommendedName>
        <fullName evidence="3">HTH tetR-type domain-containing protein</fullName>
    </recommendedName>
</protein>
<dbReference type="Gene3D" id="1.10.357.10">
    <property type="entry name" value="Tetracycline Repressor, domain 2"/>
    <property type="match status" value="1"/>
</dbReference>
<name>A0A379YAN4_SERMA</name>
<dbReference type="GO" id="GO:0003677">
    <property type="term" value="F:DNA binding"/>
    <property type="evidence" value="ECO:0007669"/>
    <property type="project" value="UniProtKB-UniRule"/>
</dbReference>
<dbReference type="AlphaFoldDB" id="A0A379YAN4"/>
<evidence type="ECO:0000259" key="3">
    <source>
        <dbReference type="PROSITE" id="PS50977"/>
    </source>
</evidence>
<dbReference type="EMBL" id="UGYK01000002">
    <property type="protein sequence ID" value="SUI42872.1"/>
    <property type="molecule type" value="Genomic_DNA"/>
</dbReference>
<evidence type="ECO:0000256" key="2">
    <source>
        <dbReference type="PROSITE-ProRule" id="PRU00335"/>
    </source>
</evidence>
<proteinExistence type="predicted"/>
<gene>
    <name evidence="4" type="ORF">NCTC10211_01325</name>
</gene>
<dbReference type="PROSITE" id="PS50977">
    <property type="entry name" value="HTH_TETR_2"/>
    <property type="match status" value="1"/>
</dbReference>
<organism evidence="4 5">
    <name type="scientific">Serratia marcescens</name>
    <dbReference type="NCBI Taxonomy" id="615"/>
    <lineage>
        <taxon>Bacteria</taxon>
        <taxon>Pseudomonadati</taxon>
        <taxon>Pseudomonadota</taxon>
        <taxon>Gammaproteobacteria</taxon>
        <taxon>Enterobacterales</taxon>
        <taxon>Yersiniaceae</taxon>
        <taxon>Serratia</taxon>
    </lineage>
</organism>
<keyword evidence="1 2" id="KW-0238">DNA-binding</keyword>
<evidence type="ECO:0000256" key="1">
    <source>
        <dbReference type="ARBA" id="ARBA00023125"/>
    </source>
</evidence>
<sequence>MRRQYHFCKGSSVQNGTPVSFLAFQRGRRFAGSQSTEAHPLLRKRVQMHEVYVPIDAFPTPFDPSLTSTRAKTYRLLLASAMTLYDEGAFPSITELAAHAQVSRATAYRYFPTQSALISAVVAESLGPILEWRPQDDDALKRIRQLLTFAYPQMERHEGALRAALQLSLQQWAHATPGEKFVRGNRKRLLALAVEPLQGKLPPDSLQRVIHAFSLIYGSEVFLVLKDIWGLELESIQDVTQWMAKAILRQAEEDATNCKKTSAG</sequence>
<feature type="DNA-binding region" description="H-T-H motif" evidence="2">
    <location>
        <begin position="92"/>
        <end position="111"/>
    </location>
</feature>
<evidence type="ECO:0000313" key="5">
    <source>
        <dbReference type="Proteomes" id="UP000254765"/>
    </source>
</evidence>